<dbReference type="AlphaFoldDB" id="A0A8S9R4V3"/>
<proteinExistence type="predicted"/>
<comment type="caution">
    <text evidence="1">The sequence shown here is derived from an EMBL/GenBank/DDBJ whole genome shotgun (WGS) entry which is preliminary data.</text>
</comment>
<gene>
    <name evidence="1" type="ORF">F2Q69_00011603</name>
</gene>
<evidence type="ECO:0000313" key="1">
    <source>
        <dbReference type="EMBL" id="KAF3557075.1"/>
    </source>
</evidence>
<organism evidence="1 2">
    <name type="scientific">Brassica cretica</name>
    <name type="common">Mustard</name>
    <dbReference type="NCBI Taxonomy" id="69181"/>
    <lineage>
        <taxon>Eukaryota</taxon>
        <taxon>Viridiplantae</taxon>
        <taxon>Streptophyta</taxon>
        <taxon>Embryophyta</taxon>
        <taxon>Tracheophyta</taxon>
        <taxon>Spermatophyta</taxon>
        <taxon>Magnoliopsida</taxon>
        <taxon>eudicotyledons</taxon>
        <taxon>Gunneridae</taxon>
        <taxon>Pentapetalae</taxon>
        <taxon>rosids</taxon>
        <taxon>malvids</taxon>
        <taxon>Brassicales</taxon>
        <taxon>Brassicaceae</taxon>
        <taxon>Brassiceae</taxon>
        <taxon>Brassica</taxon>
    </lineage>
</organism>
<reference evidence="1" key="1">
    <citation type="submission" date="2019-12" db="EMBL/GenBank/DDBJ databases">
        <title>Genome sequencing and annotation of Brassica cretica.</title>
        <authorList>
            <person name="Studholme D.J."/>
            <person name="Sarris P."/>
        </authorList>
    </citation>
    <scope>NUCLEOTIDE SEQUENCE</scope>
    <source>
        <strain evidence="1">PFS-109/04</strain>
        <tissue evidence="1">Leaf</tissue>
    </source>
</reference>
<dbReference type="EMBL" id="QGKX02000996">
    <property type="protein sequence ID" value="KAF3557075.1"/>
    <property type="molecule type" value="Genomic_DNA"/>
</dbReference>
<evidence type="ECO:0000313" key="2">
    <source>
        <dbReference type="Proteomes" id="UP000712600"/>
    </source>
</evidence>
<accession>A0A8S9R4V3</accession>
<name>A0A8S9R4V3_BRACR</name>
<protein>
    <submittedName>
        <fullName evidence="1">Uncharacterized protein</fullName>
    </submittedName>
</protein>
<sequence>MIIYLGVLGLCSQSLGDFEQSNVDWRLISGAPVMTSSITEENRDSNKLSVFLEVQGISEAEEAIVHALTTTTKTERLEGRVTDAGTPV</sequence>
<dbReference type="Proteomes" id="UP000712600">
    <property type="component" value="Unassembled WGS sequence"/>
</dbReference>